<dbReference type="EMBL" id="JAGKQH010000017">
    <property type="protein sequence ID" value="KAG6575988.1"/>
    <property type="molecule type" value="Genomic_DNA"/>
</dbReference>
<gene>
    <name evidence="3" type="primary">TAO1</name>
    <name evidence="3" type="ORF">SDJN03_26627</name>
</gene>
<reference evidence="3 4" key="1">
    <citation type="journal article" date="2021" name="Hortic Res">
        <title>The domestication of Cucurbita argyrosperma as revealed by the genome of its wild relative.</title>
        <authorList>
            <person name="Barrera-Redondo J."/>
            <person name="Sanchez-de la Vega G."/>
            <person name="Aguirre-Liguori J.A."/>
            <person name="Castellanos-Morales G."/>
            <person name="Gutierrez-Guerrero Y.T."/>
            <person name="Aguirre-Dugua X."/>
            <person name="Aguirre-Planter E."/>
            <person name="Tenaillon M.I."/>
            <person name="Lira-Saade R."/>
            <person name="Eguiarte L.E."/>
        </authorList>
    </citation>
    <scope>NUCLEOTIDE SEQUENCE [LARGE SCALE GENOMIC DNA]</scope>
    <source>
        <strain evidence="3">JBR-2021</strain>
    </source>
</reference>
<comment type="caution">
    <text evidence="3">The sequence shown here is derived from an EMBL/GenBank/DDBJ whole genome shotgun (WGS) entry which is preliminary data.</text>
</comment>
<sequence>MEEGTDIGSELFAAIEGLRMAVVVISEHYASLRWCLAELAKILECREHMGMKIMPIFYKVDPSDVNEARFGEDDLKVLQWWKALFEIAG</sequence>
<dbReference type="PROSITE" id="PS50104">
    <property type="entry name" value="TIR"/>
    <property type="match status" value="1"/>
</dbReference>
<evidence type="ECO:0000256" key="1">
    <source>
        <dbReference type="ARBA" id="ARBA00023027"/>
    </source>
</evidence>
<name>A0AAV6M6C7_9ROSI</name>
<dbReference type="Proteomes" id="UP000685013">
    <property type="component" value="Chromosome 17"/>
</dbReference>
<dbReference type="PANTHER" id="PTHR32009:SF155">
    <property type="entry name" value="DISEASE RESISTANCE PROTEIN (TIR-NBS-LRR CLASS)"/>
    <property type="match status" value="1"/>
</dbReference>
<keyword evidence="1" id="KW-0520">NAD</keyword>
<accession>A0AAV6M6C7</accession>
<dbReference type="AlphaFoldDB" id="A0AAV6M6C7"/>
<dbReference type="GO" id="GO:0007165">
    <property type="term" value="P:signal transduction"/>
    <property type="evidence" value="ECO:0007669"/>
    <property type="project" value="InterPro"/>
</dbReference>
<evidence type="ECO:0000259" key="2">
    <source>
        <dbReference type="PROSITE" id="PS50104"/>
    </source>
</evidence>
<feature type="domain" description="TIR" evidence="2">
    <location>
        <begin position="1"/>
        <end position="89"/>
    </location>
</feature>
<evidence type="ECO:0000313" key="4">
    <source>
        <dbReference type="Proteomes" id="UP000685013"/>
    </source>
</evidence>
<proteinExistence type="predicted"/>
<feature type="non-terminal residue" evidence="3">
    <location>
        <position position="1"/>
    </location>
</feature>
<organism evidence="3 4">
    <name type="scientific">Cucurbita argyrosperma subsp. sororia</name>
    <dbReference type="NCBI Taxonomy" id="37648"/>
    <lineage>
        <taxon>Eukaryota</taxon>
        <taxon>Viridiplantae</taxon>
        <taxon>Streptophyta</taxon>
        <taxon>Embryophyta</taxon>
        <taxon>Tracheophyta</taxon>
        <taxon>Spermatophyta</taxon>
        <taxon>Magnoliopsida</taxon>
        <taxon>eudicotyledons</taxon>
        <taxon>Gunneridae</taxon>
        <taxon>Pentapetalae</taxon>
        <taxon>rosids</taxon>
        <taxon>fabids</taxon>
        <taxon>Cucurbitales</taxon>
        <taxon>Cucurbitaceae</taxon>
        <taxon>Cucurbiteae</taxon>
        <taxon>Cucurbita</taxon>
    </lineage>
</organism>
<dbReference type="PANTHER" id="PTHR32009">
    <property type="entry name" value="TMV RESISTANCE PROTEIN N-LIKE"/>
    <property type="match status" value="1"/>
</dbReference>
<protein>
    <submittedName>
        <fullName evidence="3">Disease resistance protein TAO1</fullName>
    </submittedName>
</protein>
<dbReference type="Pfam" id="PF01582">
    <property type="entry name" value="TIR"/>
    <property type="match status" value="1"/>
</dbReference>
<dbReference type="InterPro" id="IPR000157">
    <property type="entry name" value="TIR_dom"/>
</dbReference>
<keyword evidence="4" id="KW-1185">Reference proteome</keyword>
<evidence type="ECO:0000313" key="3">
    <source>
        <dbReference type="EMBL" id="KAG6575988.1"/>
    </source>
</evidence>